<dbReference type="RefSeq" id="WP_203655516.1">
    <property type="nucleotide sequence ID" value="NZ_BAAAZM010000033.1"/>
</dbReference>
<proteinExistence type="inferred from homology"/>
<feature type="domain" description="Dienelactone hydrolase" evidence="3">
    <location>
        <begin position="21"/>
        <end position="204"/>
    </location>
</feature>
<comment type="caution">
    <text evidence="4">The sequence shown here is derived from an EMBL/GenBank/DDBJ whole genome shotgun (WGS) entry which is preliminary data.</text>
</comment>
<evidence type="ECO:0000313" key="5">
    <source>
        <dbReference type="Proteomes" id="UP000612808"/>
    </source>
</evidence>
<dbReference type="PANTHER" id="PTHR22946:SF9">
    <property type="entry name" value="POLYKETIDE TRANSFERASE AF380"/>
    <property type="match status" value="1"/>
</dbReference>
<organism evidence="4 5">
    <name type="scientific">Actinocatenispora rupis</name>
    <dbReference type="NCBI Taxonomy" id="519421"/>
    <lineage>
        <taxon>Bacteria</taxon>
        <taxon>Bacillati</taxon>
        <taxon>Actinomycetota</taxon>
        <taxon>Actinomycetes</taxon>
        <taxon>Micromonosporales</taxon>
        <taxon>Micromonosporaceae</taxon>
        <taxon>Actinocatenispora</taxon>
    </lineage>
</organism>
<name>A0A8J3J1I7_9ACTN</name>
<keyword evidence="5" id="KW-1185">Reference proteome</keyword>
<gene>
    <name evidence="4" type="ORF">Aru02nite_11810</name>
</gene>
<dbReference type="AlphaFoldDB" id="A0A8J3J1I7"/>
<evidence type="ECO:0000256" key="1">
    <source>
        <dbReference type="ARBA" id="ARBA00008645"/>
    </source>
</evidence>
<evidence type="ECO:0000259" key="3">
    <source>
        <dbReference type="Pfam" id="PF01738"/>
    </source>
</evidence>
<dbReference type="SUPFAM" id="SSF53474">
    <property type="entry name" value="alpha/beta-Hydrolases"/>
    <property type="match status" value="1"/>
</dbReference>
<dbReference type="Proteomes" id="UP000612808">
    <property type="component" value="Unassembled WGS sequence"/>
</dbReference>
<dbReference type="InterPro" id="IPR029058">
    <property type="entry name" value="AB_hydrolase_fold"/>
</dbReference>
<evidence type="ECO:0000313" key="4">
    <source>
        <dbReference type="EMBL" id="GID10292.1"/>
    </source>
</evidence>
<dbReference type="InterPro" id="IPR050261">
    <property type="entry name" value="FrsA_esterase"/>
</dbReference>
<protein>
    <recommendedName>
        <fullName evidence="3">Dienelactone hydrolase domain-containing protein</fullName>
    </recommendedName>
</protein>
<sequence length="244" mass="25673">MDGDVVERPVRVHRPGGVVPGVLWLPAAASAPPPLVLLGHGGSGHKRSARVLDHARWFASAGLASYAIDGPYHGERVTRPLAAAEYQKLMVGAGLGRVLDGMVGDWAAGVAALAAEGVVDGDRLGYLGLSLGTRFGLPVAAELGDRLRCAVFGKFGLRQCAAMDPGLDAPERVAADARRVTAPLLFHVQWQDEIFPRDGQLDLFDTLGSADRTLLAHTGTHAQTRPAASTAWRRFVADHLAAGA</sequence>
<comment type="similarity">
    <text evidence="1">Belongs to the AB hydrolase superfamily.</text>
</comment>
<dbReference type="Gene3D" id="3.40.50.1820">
    <property type="entry name" value="alpha/beta hydrolase"/>
    <property type="match status" value="1"/>
</dbReference>
<reference evidence="4" key="1">
    <citation type="submission" date="2021-01" db="EMBL/GenBank/DDBJ databases">
        <title>Whole genome shotgun sequence of Actinocatenispora rupis NBRC 107355.</title>
        <authorList>
            <person name="Komaki H."/>
            <person name="Tamura T."/>
        </authorList>
    </citation>
    <scope>NUCLEOTIDE SEQUENCE</scope>
    <source>
        <strain evidence="4">NBRC 107355</strain>
    </source>
</reference>
<keyword evidence="2" id="KW-0378">Hydrolase</keyword>
<dbReference type="GO" id="GO:0052689">
    <property type="term" value="F:carboxylic ester hydrolase activity"/>
    <property type="evidence" value="ECO:0007669"/>
    <property type="project" value="UniProtKB-ARBA"/>
</dbReference>
<evidence type="ECO:0000256" key="2">
    <source>
        <dbReference type="ARBA" id="ARBA00022801"/>
    </source>
</evidence>
<dbReference type="InterPro" id="IPR002925">
    <property type="entry name" value="Dienelactn_hydro"/>
</dbReference>
<dbReference type="PANTHER" id="PTHR22946">
    <property type="entry name" value="DIENELACTONE HYDROLASE DOMAIN-CONTAINING PROTEIN-RELATED"/>
    <property type="match status" value="1"/>
</dbReference>
<dbReference type="EMBL" id="BOMB01000007">
    <property type="protein sequence ID" value="GID10292.1"/>
    <property type="molecule type" value="Genomic_DNA"/>
</dbReference>
<accession>A0A8J3J1I7</accession>
<dbReference type="Pfam" id="PF01738">
    <property type="entry name" value="DLH"/>
    <property type="match status" value="1"/>
</dbReference>